<dbReference type="EMBL" id="VIIS01001856">
    <property type="protein sequence ID" value="KAF0291746.1"/>
    <property type="molecule type" value="Genomic_DNA"/>
</dbReference>
<reference evidence="1 2" key="1">
    <citation type="submission" date="2019-07" db="EMBL/GenBank/DDBJ databases">
        <title>Draft genome assembly of a fouling barnacle, Amphibalanus amphitrite (Darwin, 1854): The first reference genome for Thecostraca.</title>
        <authorList>
            <person name="Kim W."/>
        </authorList>
    </citation>
    <scope>NUCLEOTIDE SEQUENCE [LARGE SCALE GENOMIC DNA]</scope>
    <source>
        <strain evidence="1">SNU_AA5</strain>
        <tissue evidence="1">Soma without cirri and trophi</tissue>
    </source>
</reference>
<accession>A0A6A4VB41</accession>
<dbReference type="AlphaFoldDB" id="A0A6A4VB41"/>
<keyword evidence="1" id="KW-0378">Hydrolase</keyword>
<dbReference type="OrthoDB" id="9981542at2759"/>
<evidence type="ECO:0000313" key="1">
    <source>
        <dbReference type="EMBL" id="KAF0291746.1"/>
    </source>
</evidence>
<dbReference type="GO" id="GO:0016787">
    <property type="term" value="F:hydrolase activity"/>
    <property type="evidence" value="ECO:0007669"/>
    <property type="project" value="UniProtKB-KW"/>
</dbReference>
<evidence type="ECO:0000313" key="2">
    <source>
        <dbReference type="Proteomes" id="UP000440578"/>
    </source>
</evidence>
<dbReference type="Proteomes" id="UP000440578">
    <property type="component" value="Unassembled WGS sequence"/>
</dbReference>
<organism evidence="1 2">
    <name type="scientific">Amphibalanus amphitrite</name>
    <name type="common">Striped barnacle</name>
    <name type="synonym">Balanus amphitrite</name>
    <dbReference type="NCBI Taxonomy" id="1232801"/>
    <lineage>
        <taxon>Eukaryota</taxon>
        <taxon>Metazoa</taxon>
        <taxon>Ecdysozoa</taxon>
        <taxon>Arthropoda</taxon>
        <taxon>Crustacea</taxon>
        <taxon>Multicrustacea</taxon>
        <taxon>Cirripedia</taxon>
        <taxon>Thoracica</taxon>
        <taxon>Thoracicalcarea</taxon>
        <taxon>Balanomorpha</taxon>
        <taxon>Balanoidea</taxon>
        <taxon>Balanidae</taxon>
        <taxon>Amphibalaninae</taxon>
        <taxon>Amphibalanus</taxon>
    </lineage>
</organism>
<sequence>MAEFRVQSLTVDLMRRQLDPDQLGIVLKVPFLDEFFPETADGRPPDSFTVYHYNGLTRSNPGGKVRLVKGDACLLETDVQSSTANSTILTCLQSRWPRIDVRWHGAAPSIN</sequence>
<proteinExistence type="predicted"/>
<comment type="caution">
    <text evidence="1">The sequence shown here is derived from an EMBL/GenBank/DDBJ whole genome shotgun (WGS) entry which is preliminary data.</text>
</comment>
<keyword evidence="2" id="KW-1185">Reference proteome</keyword>
<gene>
    <name evidence="1" type="primary">mindy3_1</name>
    <name evidence="1" type="ORF">FJT64_010137</name>
</gene>
<name>A0A6A4VB41_AMPAM</name>
<protein>
    <submittedName>
        <fullName evidence="1">Ubiquitin carboxyl-terminal hydrolase MINDY-3</fullName>
    </submittedName>
</protein>